<dbReference type="Pfam" id="PF13163">
    <property type="entry name" value="DUF3999"/>
    <property type="match status" value="1"/>
</dbReference>
<evidence type="ECO:0000256" key="2">
    <source>
        <dbReference type="SAM" id="SignalP"/>
    </source>
</evidence>
<reference evidence="3" key="1">
    <citation type="submission" date="2020-10" db="EMBL/GenBank/DDBJ databases">
        <title>Whole-genome sequence of Luteibacter sp. EIF3.</title>
        <authorList>
            <person name="Friedrich I."/>
            <person name="Hertel R."/>
            <person name="Daniel R."/>
        </authorList>
    </citation>
    <scope>NUCLEOTIDE SEQUENCE</scope>
    <source>
        <strain evidence="3">EIF3</strain>
    </source>
</reference>
<organism evidence="3 4">
    <name type="scientific">Luteibacter flocculans</name>
    <dbReference type="NCBI Taxonomy" id="2780091"/>
    <lineage>
        <taxon>Bacteria</taxon>
        <taxon>Pseudomonadati</taxon>
        <taxon>Pseudomonadota</taxon>
        <taxon>Gammaproteobacteria</taxon>
        <taxon>Lysobacterales</taxon>
        <taxon>Rhodanobacteraceae</taxon>
        <taxon>Luteibacter</taxon>
    </lineage>
</organism>
<protein>
    <submittedName>
        <fullName evidence="3">DUF3999 family protein</fullName>
    </submittedName>
</protein>
<feature type="chain" id="PRO_5045818095" evidence="2">
    <location>
        <begin position="24"/>
        <end position="448"/>
    </location>
</feature>
<dbReference type="RefSeq" id="WP_250337994.1">
    <property type="nucleotide sequence ID" value="NZ_CP063231.1"/>
</dbReference>
<keyword evidence="1" id="KW-1133">Transmembrane helix</keyword>
<sequence length="448" mass="47685">MRRDWRRCLMAAGLFVAAARAEAPPSFAVAYPLAIEPGAKAYVLELPQDAYAWATLDAGLADVVVVDGQGRQVTAGPYVAAPPGWHPVTLDAPLLPVPSTADGIAGPRIQRSTTGDIIIEPGAAPADGAPHEWLIDARQPVAPERLEFAPFPREASLGIDIDSSHNLQDWTPLVRDASVVMLGKGDDAVDVRVVKLAGSPARYYRVRVSRGDAPWGTSATTVTLSGNVEDATSKDVAKRRWFVVAPTDTRSSGQGVDYDYRLPAALPVSALRVKLGKSDSVARFDAIAVEGEMSGEQLGTLVVTPGADTEASPSLSVPAARRDLLRLHSATPLREAPQLSVGWRPDRIVFLPEGQGPYRLLVGSRSARRLAWPIADAMTALRTDGGPAWRPAPAMVGEAKELEGRKAVEGTTPFDWTRPLLWIVLLLGAALVAGMAASLLRKPRPGAE</sequence>
<name>A0ABY4SXR3_9GAMM</name>
<evidence type="ECO:0000256" key="1">
    <source>
        <dbReference type="SAM" id="Phobius"/>
    </source>
</evidence>
<keyword evidence="1" id="KW-0472">Membrane</keyword>
<keyword evidence="1" id="KW-0812">Transmembrane</keyword>
<proteinExistence type="predicted"/>
<keyword evidence="4" id="KW-1185">Reference proteome</keyword>
<feature type="transmembrane region" description="Helical" evidence="1">
    <location>
        <begin position="420"/>
        <end position="440"/>
    </location>
</feature>
<accession>A0ABY4SXR3</accession>
<gene>
    <name evidence="3" type="ORF">IM816_10210</name>
</gene>
<dbReference type="Proteomes" id="UP001056681">
    <property type="component" value="Chromosome"/>
</dbReference>
<feature type="signal peptide" evidence="2">
    <location>
        <begin position="1"/>
        <end position="23"/>
    </location>
</feature>
<evidence type="ECO:0000313" key="4">
    <source>
        <dbReference type="Proteomes" id="UP001056681"/>
    </source>
</evidence>
<evidence type="ECO:0000313" key="3">
    <source>
        <dbReference type="EMBL" id="URL57036.1"/>
    </source>
</evidence>
<dbReference type="EMBL" id="CP063231">
    <property type="protein sequence ID" value="URL57036.1"/>
    <property type="molecule type" value="Genomic_DNA"/>
</dbReference>
<dbReference type="InterPro" id="IPR025060">
    <property type="entry name" value="DUF3999"/>
</dbReference>
<keyword evidence="2" id="KW-0732">Signal</keyword>